<evidence type="ECO:0000256" key="9">
    <source>
        <dbReference type="ARBA" id="ARBA00022755"/>
    </source>
</evidence>
<dbReference type="HAMAP" id="MF_00741">
    <property type="entry name" value="AIRS"/>
    <property type="match status" value="1"/>
</dbReference>
<dbReference type="PANTHER" id="PTHR10520:SF12">
    <property type="entry name" value="TRIFUNCTIONAL PURINE BIOSYNTHETIC PROTEIN ADENOSINE-3"/>
    <property type="match status" value="1"/>
</dbReference>
<dbReference type="SUPFAM" id="SSF56042">
    <property type="entry name" value="PurM C-terminal domain-like"/>
    <property type="match status" value="1"/>
</dbReference>
<comment type="subcellular location">
    <subcellularLocation>
        <location evidence="1 15">Cytoplasm</location>
    </subcellularLocation>
</comment>
<dbReference type="EMBL" id="RXIF01000012">
    <property type="protein sequence ID" value="RZN63874.1"/>
    <property type="molecule type" value="Genomic_DNA"/>
</dbReference>
<dbReference type="InterPro" id="IPR010918">
    <property type="entry name" value="PurM-like_C_dom"/>
</dbReference>
<dbReference type="InterPro" id="IPR016188">
    <property type="entry name" value="PurM-like_N"/>
</dbReference>
<keyword evidence="10 15" id="KW-0067">ATP-binding</keyword>
<dbReference type="EC" id="6.3.3.1" evidence="4 15"/>
<sequence>MRYKDAGVDIDKAGRFIKILTSEIRSKRKGFGSSLTEIGHYSGLIDLDYFSLAITTDGVGTKIIVANELKKWYTIGIDCVAMNVNDLIAIGATPLALVDYIAIGKIDEEYIFLNTDKGIIKEPFEKLAREIGKGLNAGAKLSNITIVGGETAIIPDLVKGIDLAGTAVGVVNKNSIIDGQDISPGDSIIAIGSNGVHSNGFTLVRKIIDSSHYTYNDMFPDSDKTIGEELLIPTRIYSEVIDIIKEFKVNGLVHITGGGFLNLKRITKYGFDIYDPIEPQSIFKFLETVGCVDKEEMYRTFNMGVGFIMIVHPDDEKKILDRIDCKKIGKVTEHPGIRLNLKEEGRYIYL</sequence>
<keyword evidence="7 15" id="KW-0436">Ligase</keyword>
<dbReference type="Gene3D" id="3.90.650.10">
    <property type="entry name" value="PurM-like C-terminal domain"/>
    <property type="match status" value="1"/>
</dbReference>
<dbReference type="InterPro" id="IPR004733">
    <property type="entry name" value="PurM_cligase"/>
</dbReference>
<dbReference type="Proteomes" id="UP000317158">
    <property type="component" value="Unassembled WGS sequence"/>
</dbReference>
<evidence type="ECO:0000256" key="14">
    <source>
        <dbReference type="ARBA" id="ARBA00049057"/>
    </source>
</evidence>
<comment type="pathway">
    <text evidence="2 15">Purine metabolism; IMP biosynthesis via de novo pathway; 5-amino-1-(5-phospho-D-ribosyl)imidazole from N(2)-formyl-N(1)-(5-phospho-D-ribosyl)glycinamide: step 2/2.</text>
</comment>
<evidence type="ECO:0000256" key="1">
    <source>
        <dbReference type="ARBA" id="ARBA00004496"/>
    </source>
</evidence>
<dbReference type="UniPathway" id="UPA00074">
    <property type="reaction ID" value="UER00129"/>
</dbReference>
<dbReference type="SUPFAM" id="SSF55326">
    <property type="entry name" value="PurM N-terminal domain-like"/>
    <property type="match status" value="1"/>
</dbReference>
<comment type="catalytic activity">
    <reaction evidence="14 15">
        <text>2-formamido-N(1)-(5-O-phospho-beta-D-ribosyl)acetamidine + ATP = 5-amino-1-(5-phospho-beta-D-ribosyl)imidazole + ADP + phosphate + H(+)</text>
        <dbReference type="Rhea" id="RHEA:23032"/>
        <dbReference type="ChEBI" id="CHEBI:15378"/>
        <dbReference type="ChEBI" id="CHEBI:30616"/>
        <dbReference type="ChEBI" id="CHEBI:43474"/>
        <dbReference type="ChEBI" id="CHEBI:137981"/>
        <dbReference type="ChEBI" id="CHEBI:147287"/>
        <dbReference type="ChEBI" id="CHEBI:456216"/>
        <dbReference type="EC" id="6.3.3.1"/>
    </reaction>
</comment>
<dbReference type="InterPro" id="IPR036921">
    <property type="entry name" value="PurM-like_N_sf"/>
</dbReference>
<comment type="caution">
    <text evidence="18">The sequence shown here is derived from an EMBL/GenBank/DDBJ whole genome shotgun (WGS) entry which is preliminary data.</text>
</comment>
<dbReference type="GO" id="GO:0004641">
    <property type="term" value="F:phosphoribosylformylglycinamidine cyclo-ligase activity"/>
    <property type="evidence" value="ECO:0007669"/>
    <property type="project" value="UniProtKB-UniRule"/>
</dbReference>
<dbReference type="Pfam" id="PF02769">
    <property type="entry name" value="AIRS_C"/>
    <property type="match status" value="1"/>
</dbReference>
<organism evidence="18 19">
    <name type="scientific">Methanoliparum thermophilum</name>
    <dbReference type="NCBI Taxonomy" id="2491083"/>
    <lineage>
        <taxon>Archaea</taxon>
        <taxon>Methanobacteriati</taxon>
        <taxon>Methanobacteriota</taxon>
        <taxon>Candidatus Methanoliparia</taxon>
        <taxon>Candidatus Methanoliparales</taxon>
        <taxon>Candidatus Methanoliparaceae</taxon>
        <taxon>Candidatus Methanoliparum</taxon>
    </lineage>
</organism>
<evidence type="ECO:0000313" key="18">
    <source>
        <dbReference type="EMBL" id="RZN63874.1"/>
    </source>
</evidence>
<evidence type="ECO:0000256" key="7">
    <source>
        <dbReference type="ARBA" id="ARBA00022598"/>
    </source>
</evidence>
<evidence type="ECO:0000256" key="13">
    <source>
        <dbReference type="ARBA" id="ARBA00033093"/>
    </source>
</evidence>
<dbReference type="Pfam" id="PF00586">
    <property type="entry name" value="AIRS"/>
    <property type="match status" value="1"/>
</dbReference>
<dbReference type="GO" id="GO:0006189">
    <property type="term" value="P:'de novo' IMP biosynthetic process"/>
    <property type="evidence" value="ECO:0007669"/>
    <property type="project" value="UniProtKB-UniRule"/>
</dbReference>
<feature type="domain" description="PurM-like N-terminal" evidence="16">
    <location>
        <begin position="44"/>
        <end position="171"/>
    </location>
</feature>
<keyword evidence="9 15" id="KW-0658">Purine biosynthesis</keyword>
<evidence type="ECO:0000256" key="8">
    <source>
        <dbReference type="ARBA" id="ARBA00022741"/>
    </source>
</evidence>
<evidence type="ECO:0000256" key="12">
    <source>
        <dbReference type="ARBA" id="ARBA00032931"/>
    </source>
</evidence>
<dbReference type="GO" id="GO:0046084">
    <property type="term" value="P:adenine biosynthetic process"/>
    <property type="evidence" value="ECO:0007669"/>
    <property type="project" value="TreeGrafter"/>
</dbReference>
<evidence type="ECO:0000256" key="6">
    <source>
        <dbReference type="ARBA" id="ARBA00022490"/>
    </source>
</evidence>
<evidence type="ECO:0000256" key="5">
    <source>
        <dbReference type="ARBA" id="ARBA00020367"/>
    </source>
</evidence>
<dbReference type="PANTHER" id="PTHR10520">
    <property type="entry name" value="TRIFUNCTIONAL PURINE BIOSYNTHETIC PROTEIN ADENOSINE-3-RELATED"/>
    <property type="match status" value="1"/>
</dbReference>
<evidence type="ECO:0000259" key="16">
    <source>
        <dbReference type="Pfam" id="PF00586"/>
    </source>
</evidence>
<dbReference type="GO" id="GO:0005524">
    <property type="term" value="F:ATP binding"/>
    <property type="evidence" value="ECO:0007669"/>
    <property type="project" value="UniProtKB-KW"/>
</dbReference>
<dbReference type="FunFam" id="3.90.650.10:FF:000011">
    <property type="entry name" value="Phosphoribosylformylglycinamidine cyclo-ligase"/>
    <property type="match status" value="1"/>
</dbReference>
<dbReference type="AlphaFoldDB" id="A0A520KR91"/>
<evidence type="ECO:0000256" key="11">
    <source>
        <dbReference type="ARBA" id="ARBA00031908"/>
    </source>
</evidence>
<dbReference type="GO" id="GO:0005829">
    <property type="term" value="C:cytosol"/>
    <property type="evidence" value="ECO:0007669"/>
    <property type="project" value="TreeGrafter"/>
</dbReference>
<evidence type="ECO:0000256" key="10">
    <source>
        <dbReference type="ARBA" id="ARBA00022840"/>
    </source>
</evidence>
<reference evidence="18 19" key="1">
    <citation type="journal article" date="2019" name="Nat. Microbiol.">
        <title>Wide diversity of methane and short-chain alkane metabolisms in uncultured archaea.</title>
        <authorList>
            <person name="Borrel G."/>
            <person name="Adam P.S."/>
            <person name="McKay L.J."/>
            <person name="Chen L.X."/>
            <person name="Sierra-Garcia I.N."/>
            <person name="Sieber C.M."/>
            <person name="Letourneur Q."/>
            <person name="Ghozlane A."/>
            <person name="Andersen G.L."/>
            <person name="Li W.J."/>
            <person name="Hallam S.J."/>
            <person name="Muyzer G."/>
            <person name="de Oliveira V.M."/>
            <person name="Inskeep W.P."/>
            <person name="Banfield J.F."/>
            <person name="Gribaldo S."/>
        </authorList>
    </citation>
    <scope>NUCLEOTIDE SEQUENCE [LARGE SCALE GENOMIC DNA]</scope>
    <source>
        <strain evidence="18">NM1a</strain>
    </source>
</reference>
<dbReference type="CDD" id="cd02196">
    <property type="entry name" value="PurM"/>
    <property type="match status" value="1"/>
</dbReference>
<dbReference type="InterPro" id="IPR036676">
    <property type="entry name" value="PurM-like_C_sf"/>
</dbReference>
<dbReference type="GO" id="GO:0004637">
    <property type="term" value="F:phosphoribosylamine-glycine ligase activity"/>
    <property type="evidence" value="ECO:0007669"/>
    <property type="project" value="TreeGrafter"/>
</dbReference>
<keyword evidence="6 15" id="KW-0963">Cytoplasm</keyword>
<evidence type="ECO:0000256" key="3">
    <source>
        <dbReference type="ARBA" id="ARBA00010280"/>
    </source>
</evidence>
<keyword evidence="8 15" id="KW-0547">Nucleotide-binding</keyword>
<gene>
    <name evidence="15" type="primary">purM</name>
    <name evidence="18" type="ORF">EF806_06495</name>
</gene>
<feature type="domain" description="PurM-like C-terminal" evidence="17">
    <location>
        <begin position="184"/>
        <end position="340"/>
    </location>
</feature>
<evidence type="ECO:0000313" key="19">
    <source>
        <dbReference type="Proteomes" id="UP000317158"/>
    </source>
</evidence>
<evidence type="ECO:0000256" key="2">
    <source>
        <dbReference type="ARBA" id="ARBA00004686"/>
    </source>
</evidence>
<proteinExistence type="inferred from homology"/>
<accession>A0A520KR91</accession>
<protein>
    <recommendedName>
        <fullName evidence="5 15">Phosphoribosylformylglycinamidine cyclo-ligase</fullName>
        <ecNumber evidence="4 15">6.3.3.1</ecNumber>
    </recommendedName>
    <alternativeName>
        <fullName evidence="12 15">AIR synthase</fullName>
    </alternativeName>
    <alternativeName>
        <fullName evidence="13 15">AIRS</fullName>
    </alternativeName>
    <alternativeName>
        <fullName evidence="11 15">Phosphoribosyl-aminoimidazole synthetase</fullName>
    </alternativeName>
</protein>
<name>A0A520KR91_METT2</name>
<evidence type="ECO:0000256" key="4">
    <source>
        <dbReference type="ARBA" id="ARBA00013047"/>
    </source>
</evidence>
<evidence type="ECO:0000259" key="17">
    <source>
        <dbReference type="Pfam" id="PF02769"/>
    </source>
</evidence>
<comment type="similarity">
    <text evidence="3 15">Belongs to the AIR synthase family.</text>
</comment>
<evidence type="ECO:0000256" key="15">
    <source>
        <dbReference type="HAMAP-Rule" id="MF_00741"/>
    </source>
</evidence>
<dbReference type="NCBIfam" id="TIGR00878">
    <property type="entry name" value="purM"/>
    <property type="match status" value="1"/>
</dbReference>
<dbReference type="Gene3D" id="3.30.1330.10">
    <property type="entry name" value="PurM-like, N-terminal domain"/>
    <property type="match status" value="1"/>
</dbReference>